<dbReference type="Proteomes" id="UP000564784">
    <property type="component" value="Unassembled WGS sequence"/>
</dbReference>
<evidence type="ECO:0000313" key="2">
    <source>
        <dbReference type="EMBL" id="NWY95590.1"/>
    </source>
</evidence>
<protein>
    <submittedName>
        <fullName evidence="2">EX3L2 protein</fullName>
    </submittedName>
</protein>
<dbReference type="AlphaFoldDB" id="A0A7K7IMX3"/>
<reference evidence="2 3" key="1">
    <citation type="submission" date="2019-09" db="EMBL/GenBank/DDBJ databases">
        <title>Bird 10,000 Genomes (B10K) Project - Family phase.</title>
        <authorList>
            <person name="Zhang G."/>
        </authorList>
    </citation>
    <scope>NUCLEOTIDE SEQUENCE [LARGE SCALE GENOMIC DNA]</scope>
    <source>
        <strain evidence="2">OUT-0011</strain>
        <tissue evidence="2">Muscle</tissue>
    </source>
</reference>
<comment type="caution">
    <text evidence="2">The sequence shown here is derived from an EMBL/GenBank/DDBJ whole genome shotgun (WGS) entry which is preliminary data.</text>
</comment>
<dbReference type="GO" id="GO:0051601">
    <property type="term" value="P:exocyst localization"/>
    <property type="evidence" value="ECO:0007669"/>
    <property type="project" value="TreeGrafter"/>
</dbReference>
<feature type="non-terminal residue" evidence="2">
    <location>
        <position position="400"/>
    </location>
</feature>
<dbReference type="PANTHER" id="PTHR21292">
    <property type="entry name" value="EXOCYST COMPLEX COMPONENT SEC6-RELATED"/>
    <property type="match status" value="1"/>
</dbReference>
<dbReference type="EMBL" id="VZSM01002911">
    <property type="protein sequence ID" value="NWY95590.1"/>
    <property type="molecule type" value="Genomic_DNA"/>
</dbReference>
<dbReference type="Pfam" id="PF06046">
    <property type="entry name" value="Sec6"/>
    <property type="match status" value="1"/>
</dbReference>
<name>A0A7K7IMX3_LOXCU</name>
<sequence>LGARLAALAARVVGDLGVVRCQVAPAYPPEYGALGVYARGYHLALAQQVSALARRPLDVPEMYLLLDWHSNAYPREVLGHPEVGALLRAQELGPLLPPETQRHLESTCIAAVKAKVEVAVAQELQLSEDRWPEDVTSQDMEEGLATRVTGLLRAHLDRAPQVTPEFGREMAHCLLGVLVAFLHSFQRKVERFLDTPGDLPTPPEGIAGRAIALANLCPPLRELAERLAQSGHPESEGRRREASVALERVTRTCGHLLTRRLLEELKPHFARLMKRKWPSSSDAFDAIVVLVTGFGQSLRALHPEPHQVLVSELHRRVLLAYVRPLLQGRQLCPSAKARARLAARLGEEGRQLRELFSRLDSASPWLDSVVPRLRELLVLEDTAALQMEVGALARDFPDVR</sequence>
<evidence type="ECO:0000313" key="3">
    <source>
        <dbReference type="Proteomes" id="UP000564784"/>
    </source>
</evidence>
<dbReference type="OrthoDB" id="9948828at2759"/>
<gene>
    <name evidence="2" type="primary">Exoc3l2</name>
    <name evidence="2" type="ORF">LOXCUR_R16245</name>
</gene>
<accession>A0A7K7IMX3</accession>
<comment type="similarity">
    <text evidence="1">Belongs to the SEC6 family.</text>
</comment>
<dbReference type="GO" id="GO:0000145">
    <property type="term" value="C:exocyst"/>
    <property type="evidence" value="ECO:0007669"/>
    <property type="project" value="InterPro"/>
</dbReference>
<keyword evidence="3" id="KW-1185">Reference proteome</keyword>
<dbReference type="InterPro" id="IPR042532">
    <property type="entry name" value="EXOC3/Sec6_C"/>
</dbReference>
<proteinExistence type="inferred from homology"/>
<dbReference type="GO" id="GO:0006887">
    <property type="term" value="P:exocytosis"/>
    <property type="evidence" value="ECO:0007669"/>
    <property type="project" value="InterPro"/>
</dbReference>
<dbReference type="InterPro" id="IPR010326">
    <property type="entry name" value="EXOC3/Sec6"/>
</dbReference>
<organism evidence="2 3">
    <name type="scientific">Loxia curvirostra</name>
    <name type="common">Red crossbill</name>
    <dbReference type="NCBI Taxonomy" id="64802"/>
    <lineage>
        <taxon>Eukaryota</taxon>
        <taxon>Metazoa</taxon>
        <taxon>Chordata</taxon>
        <taxon>Craniata</taxon>
        <taxon>Vertebrata</taxon>
        <taxon>Euteleostomi</taxon>
        <taxon>Archelosauria</taxon>
        <taxon>Archosauria</taxon>
        <taxon>Dinosauria</taxon>
        <taxon>Saurischia</taxon>
        <taxon>Theropoda</taxon>
        <taxon>Coelurosauria</taxon>
        <taxon>Aves</taxon>
        <taxon>Neognathae</taxon>
        <taxon>Neoaves</taxon>
        <taxon>Telluraves</taxon>
        <taxon>Australaves</taxon>
        <taxon>Passeriformes</taxon>
        <taxon>Passeroidea</taxon>
        <taxon>Fringillidae</taxon>
        <taxon>Carduelinae</taxon>
        <taxon>Loxia</taxon>
    </lineage>
</organism>
<dbReference type="Gene3D" id="1.10.357.70">
    <property type="entry name" value="Exocyst complex component Sec6, C-terminal domain"/>
    <property type="match status" value="1"/>
</dbReference>
<evidence type="ECO:0000256" key="1">
    <source>
        <dbReference type="ARBA" id="ARBA00009447"/>
    </source>
</evidence>
<feature type="non-terminal residue" evidence="2">
    <location>
        <position position="1"/>
    </location>
</feature>
<dbReference type="GO" id="GO:0000149">
    <property type="term" value="F:SNARE binding"/>
    <property type="evidence" value="ECO:0007669"/>
    <property type="project" value="TreeGrafter"/>
</dbReference>
<dbReference type="PANTHER" id="PTHR21292:SF7">
    <property type="entry name" value="EXOCYST COMPLEX COMPONENT 3-LIKE 2"/>
    <property type="match status" value="1"/>
</dbReference>